<dbReference type="Pfam" id="PF00995">
    <property type="entry name" value="Sec1"/>
    <property type="match status" value="1"/>
</dbReference>
<accession>A0A812CIR1</accession>
<dbReference type="SUPFAM" id="SSF56815">
    <property type="entry name" value="Sec1/munc18-like (SM) proteins"/>
    <property type="match status" value="1"/>
</dbReference>
<dbReference type="AlphaFoldDB" id="A0A812CIR1"/>
<dbReference type="InterPro" id="IPR001619">
    <property type="entry name" value="Sec1-like"/>
</dbReference>
<dbReference type="InterPro" id="IPR036045">
    <property type="entry name" value="Sec1-like_sf"/>
</dbReference>
<keyword evidence="3" id="KW-1185">Reference proteome</keyword>
<dbReference type="InterPro" id="IPR027482">
    <property type="entry name" value="Sec1-like_dom2"/>
</dbReference>
<dbReference type="OrthoDB" id="10262287at2759"/>
<name>A0A812CIR1_ACAPH</name>
<comment type="caution">
    <text evidence="2">The sequence shown here is derived from an EMBL/GenBank/DDBJ whole genome shotgun (WGS) entry which is preliminary data.</text>
</comment>
<dbReference type="GO" id="GO:0016192">
    <property type="term" value="P:vesicle-mediated transport"/>
    <property type="evidence" value="ECO:0007669"/>
    <property type="project" value="InterPro"/>
</dbReference>
<proteinExistence type="inferred from homology"/>
<protein>
    <submittedName>
        <fullName evidence="2">VPS33A</fullName>
    </submittedName>
</protein>
<organism evidence="2 3">
    <name type="scientific">Acanthosepion pharaonis</name>
    <name type="common">Pharaoh cuttlefish</name>
    <name type="synonym">Sepia pharaonis</name>
    <dbReference type="NCBI Taxonomy" id="158019"/>
    <lineage>
        <taxon>Eukaryota</taxon>
        <taxon>Metazoa</taxon>
        <taxon>Spiralia</taxon>
        <taxon>Lophotrochozoa</taxon>
        <taxon>Mollusca</taxon>
        <taxon>Cephalopoda</taxon>
        <taxon>Coleoidea</taxon>
        <taxon>Decapodiformes</taxon>
        <taxon>Sepiida</taxon>
        <taxon>Sepiina</taxon>
        <taxon>Sepiidae</taxon>
        <taxon>Acanthosepion</taxon>
    </lineage>
</organism>
<dbReference type="PANTHER" id="PTHR11679">
    <property type="entry name" value="VESICLE PROTEIN SORTING-ASSOCIATED"/>
    <property type="match status" value="1"/>
</dbReference>
<dbReference type="EMBL" id="CAHIKZ030001872">
    <property type="protein sequence ID" value="CAE1276176.1"/>
    <property type="molecule type" value="Genomic_DNA"/>
</dbReference>
<comment type="similarity">
    <text evidence="1">Belongs to the STXBP/unc-18/SEC1 family.</text>
</comment>
<reference evidence="2" key="1">
    <citation type="submission" date="2021-01" db="EMBL/GenBank/DDBJ databases">
        <authorList>
            <person name="Li R."/>
            <person name="Bekaert M."/>
        </authorList>
    </citation>
    <scope>NUCLEOTIDE SEQUENCE</scope>
    <source>
        <strain evidence="2">Farmed</strain>
    </source>
</reference>
<evidence type="ECO:0000313" key="2">
    <source>
        <dbReference type="EMBL" id="CAE1276176.1"/>
    </source>
</evidence>
<gene>
    <name evidence="2" type="ORF">SPHA_39877</name>
</gene>
<dbReference type="Proteomes" id="UP000597762">
    <property type="component" value="Unassembled WGS sequence"/>
</dbReference>
<sequence>MSCHHIALARKWFYNVAAYANLHHNCRNRLVLRLICIQAFCNNGLKTKLLDYYKREILQTYGFQHLVTLLNLEKTGLLRPQGQKTYLTIRKSLRLIVDDINDQNPTDISHVYSGYAPLSIRLAQHLAHPGWRSITEVLKLLPGSTVEEIQQIPVGLRKRRSSLTSNNSQSVTLVYFLGGITYAEIAALRFLAQQDDNSVGGTDYIIATTKLINGKSLLESVMEKLEPPKLNPF</sequence>
<evidence type="ECO:0000256" key="1">
    <source>
        <dbReference type="ARBA" id="ARBA00009884"/>
    </source>
</evidence>
<evidence type="ECO:0000313" key="3">
    <source>
        <dbReference type="Proteomes" id="UP000597762"/>
    </source>
</evidence>
<dbReference type="Gene3D" id="3.40.50.1910">
    <property type="match status" value="1"/>
</dbReference>
<dbReference type="FunFam" id="3.40.50.1910:FF:000005">
    <property type="entry name" value="vacuolar protein sorting-associated protein 33A isoform X1"/>
    <property type="match status" value="1"/>
</dbReference>